<dbReference type="RefSeq" id="XP_002178247.1">
    <property type="nucleotide sequence ID" value="XM_002178211.1"/>
</dbReference>
<dbReference type="InterPro" id="IPR051697">
    <property type="entry name" value="Patched_domain-protein"/>
</dbReference>
<dbReference type="AlphaFoldDB" id="B7FU33"/>
<dbReference type="eggNOG" id="KOG1934">
    <property type="taxonomic scope" value="Eukaryota"/>
</dbReference>
<reference evidence="2" key="2">
    <citation type="submission" date="2008-08" db="EMBL/GenBank/DDBJ databases">
        <authorList>
            <consortium name="Diatom Consortium"/>
            <person name="Grigoriev I."/>
            <person name="Grimwood J."/>
            <person name="Kuo A."/>
            <person name="Otillar R.P."/>
            <person name="Salamov A."/>
            <person name="Detter J.C."/>
            <person name="Lindquist E."/>
            <person name="Shapiro H."/>
            <person name="Lucas S."/>
            <person name="Glavina del Rio T."/>
            <person name="Pitluck S."/>
            <person name="Rokhsar D."/>
            <person name="Bowler C."/>
        </authorList>
    </citation>
    <scope>GENOME REANNOTATION</scope>
    <source>
        <strain evidence="2">CCAP 1055/1</strain>
    </source>
</reference>
<protein>
    <submittedName>
        <fullName evidence="1">Uncharacterized protein</fullName>
    </submittedName>
</protein>
<reference evidence="1 2" key="1">
    <citation type="journal article" date="2008" name="Nature">
        <title>The Phaeodactylum genome reveals the evolutionary history of diatom genomes.</title>
        <authorList>
            <person name="Bowler C."/>
            <person name="Allen A.E."/>
            <person name="Badger J.H."/>
            <person name="Grimwood J."/>
            <person name="Jabbari K."/>
            <person name="Kuo A."/>
            <person name="Maheswari U."/>
            <person name="Martens C."/>
            <person name="Maumus F."/>
            <person name="Otillar R.P."/>
            <person name="Rayko E."/>
            <person name="Salamov A."/>
            <person name="Vandepoele K."/>
            <person name="Beszteri B."/>
            <person name="Gruber A."/>
            <person name="Heijde M."/>
            <person name="Katinka M."/>
            <person name="Mock T."/>
            <person name="Valentin K."/>
            <person name="Verret F."/>
            <person name="Berges J.A."/>
            <person name="Brownlee C."/>
            <person name="Cadoret J.P."/>
            <person name="Chiovitti A."/>
            <person name="Choi C.J."/>
            <person name="Coesel S."/>
            <person name="De Martino A."/>
            <person name="Detter J.C."/>
            <person name="Durkin C."/>
            <person name="Falciatore A."/>
            <person name="Fournet J."/>
            <person name="Haruta M."/>
            <person name="Huysman M.J."/>
            <person name="Jenkins B.D."/>
            <person name="Jiroutova K."/>
            <person name="Jorgensen R.E."/>
            <person name="Joubert Y."/>
            <person name="Kaplan A."/>
            <person name="Kroger N."/>
            <person name="Kroth P.G."/>
            <person name="La Roche J."/>
            <person name="Lindquist E."/>
            <person name="Lommer M."/>
            <person name="Martin-Jezequel V."/>
            <person name="Lopez P.J."/>
            <person name="Lucas S."/>
            <person name="Mangogna M."/>
            <person name="McGinnis K."/>
            <person name="Medlin L.K."/>
            <person name="Montsant A."/>
            <person name="Oudot-Le Secq M.P."/>
            <person name="Napoli C."/>
            <person name="Obornik M."/>
            <person name="Parker M.S."/>
            <person name="Petit J.L."/>
            <person name="Porcel B.M."/>
            <person name="Poulsen N."/>
            <person name="Robison M."/>
            <person name="Rychlewski L."/>
            <person name="Rynearson T.A."/>
            <person name="Schmutz J."/>
            <person name="Shapiro H."/>
            <person name="Siaut M."/>
            <person name="Stanley M."/>
            <person name="Sussman M.R."/>
            <person name="Taylor A.R."/>
            <person name="Vardi A."/>
            <person name="von Dassow P."/>
            <person name="Vyverman W."/>
            <person name="Willis A."/>
            <person name="Wyrwicz L.S."/>
            <person name="Rokhsar D.S."/>
            <person name="Weissenbach J."/>
            <person name="Armbrust E.V."/>
            <person name="Green B.R."/>
            <person name="Van de Peer Y."/>
            <person name="Grigoriev I.V."/>
        </authorList>
    </citation>
    <scope>NUCLEOTIDE SEQUENCE [LARGE SCALE GENOMIC DNA]</scope>
    <source>
        <strain evidence="1 2">CCAP 1055/1</strain>
    </source>
</reference>
<dbReference type="PANTHER" id="PTHR10796:SF92">
    <property type="entry name" value="PATCHED-RELATED, ISOFORM A"/>
    <property type="match status" value="1"/>
</dbReference>
<dbReference type="GO" id="GO:0016020">
    <property type="term" value="C:membrane"/>
    <property type="evidence" value="ECO:0007669"/>
    <property type="project" value="TreeGrafter"/>
</dbReference>
<evidence type="ECO:0000313" key="2">
    <source>
        <dbReference type="Proteomes" id="UP000000759"/>
    </source>
</evidence>
<name>B7FU33_PHATC</name>
<dbReference type="EMBL" id="CM000607">
    <property type="protein sequence ID" value="EEC49912.1"/>
    <property type="molecule type" value="Genomic_DNA"/>
</dbReference>
<accession>B7FU33</accession>
<dbReference type="OrthoDB" id="41827at2759"/>
<dbReference type="PaxDb" id="2850-Phatr33867"/>
<dbReference type="PANTHER" id="PTHR10796">
    <property type="entry name" value="PATCHED-RELATED"/>
    <property type="match status" value="1"/>
</dbReference>
<proteinExistence type="predicted"/>
<evidence type="ECO:0000313" key="1">
    <source>
        <dbReference type="EMBL" id="EEC49912.1"/>
    </source>
</evidence>
<dbReference type="InParanoid" id="B7FU33"/>
<dbReference type="HOGENOM" id="CLU_1478804_0_0_1"/>
<dbReference type="KEGG" id="pti:PHATRDRAFT_33867"/>
<sequence length="342" mass="37517">MSRSLFYVDSHCRQSCRFFEDGKTVSACCTENCGNKIDGGIQGFFYSLGAFVGSKPRQTIGMAILFTVVCGAGFVRFETESRGEELWVPQDTRAEQETLMYESYFNSSTRFNTMIVQAANPGGDVLTKEILLESMLMHSEIATKQAKLDGIDYGLLQLCSLVELDQRLTGLSTVPPFIAEPVSEDAYRNVMAGLFNFLSTSGSNDIGNVTLGGDNWPTTEADFVATVAAFASSSGPGSIYDRDVTFSQDGSQIEAFRVELEYVRLTKENRGELIDDAARQIDAMDSTRDMVNSWDDLPTAFAYSSKFITIEGFKIIQLELFQIVGLAIAAVGVIVCSPFPVQ</sequence>
<gene>
    <name evidence="1" type="ORF">PHATRDRAFT_33867</name>
</gene>
<keyword evidence="2" id="KW-1185">Reference proteome</keyword>
<dbReference type="Proteomes" id="UP000000759">
    <property type="component" value="Chromosome 4"/>
</dbReference>
<organism evidence="1 2">
    <name type="scientific">Phaeodactylum tricornutum (strain CCAP 1055/1)</name>
    <dbReference type="NCBI Taxonomy" id="556484"/>
    <lineage>
        <taxon>Eukaryota</taxon>
        <taxon>Sar</taxon>
        <taxon>Stramenopiles</taxon>
        <taxon>Ochrophyta</taxon>
        <taxon>Bacillariophyta</taxon>
        <taxon>Bacillariophyceae</taxon>
        <taxon>Bacillariophycidae</taxon>
        <taxon>Naviculales</taxon>
        <taxon>Phaeodactylaceae</taxon>
        <taxon>Phaeodactylum</taxon>
    </lineage>
</organism>
<dbReference type="GeneID" id="7197675"/>